<feature type="domain" description="DSBA-like thioredoxin" evidence="1">
    <location>
        <begin position="11"/>
        <end position="164"/>
    </location>
</feature>
<reference evidence="3" key="1">
    <citation type="journal article" date="2020" name="Plant J.">
        <title>Transposons played a major role in the diversification between the closely related almond and peach genomes: results from the almond genome sequence.</title>
        <authorList>
            <person name="Alioto T."/>
            <person name="Alexiou K.G."/>
            <person name="Bardil A."/>
            <person name="Barteri F."/>
            <person name="Castanera R."/>
            <person name="Cruz F."/>
            <person name="Dhingra A."/>
            <person name="Duval H."/>
            <person name="Fernandez I Marti A."/>
            <person name="Frias L."/>
            <person name="Galan B."/>
            <person name="Garcia J.L."/>
            <person name="Howad W."/>
            <person name="Gomez-Garrido J."/>
            <person name="Gut M."/>
            <person name="Julca I."/>
            <person name="Morata J."/>
            <person name="Puigdomenech P."/>
            <person name="Ribeca P."/>
            <person name="Rubio Cabetas M.J."/>
            <person name="Vlasova A."/>
            <person name="Wirthensohn M."/>
            <person name="Garcia-Mas J."/>
            <person name="Gabaldon T."/>
            <person name="Casacuberta J.M."/>
            <person name="Arus P."/>
        </authorList>
    </citation>
    <scope>NUCLEOTIDE SEQUENCE [LARGE SCALE GENOMIC DNA]</scope>
    <source>
        <strain evidence="3">cv. Texas</strain>
    </source>
</reference>
<dbReference type="Proteomes" id="UP000327085">
    <property type="component" value="Chromosome 3"/>
</dbReference>
<name>A0A5E4ETP6_PRUDU</name>
<evidence type="ECO:0000313" key="2">
    <source>
        <dbReference type="EMBL" id="VVA19147.1"/>
    </source>
</evidence>
<accession>A0A5E4ETP6</accession>
<dbReference type="InterPro" id="IPR001853">
    <property type="entry name" value="DSBA-like_thioredoxin_dom"/>
</dbReference>
<dbReference type="SUPFAM" id="SSF52833">
    <property type="entry name" value="Thioredoxin-like"/>
    <property type="match status" value="1"/>
</dbReference>
<proteinExistence type="predicted"/>
<dbReference type="GO" id="GO:0016491">
    <property type="term" value="F:oxidoreductase activity"/>
    <property type="evidence" value="ECO:0007669"/>
    <property type="project" value="InterPro"/>
</dbReference>
<dbReference type="CDD" id="cd03024">
    <property type="entry name" value="DsbA_FrnE"/>
    <property type="match status" value="1"/>
</dbReference>
<evidence type="ECO:0000313" key="3">
    <source>
        <dbReference type="Proteomes" id="UP000327085"/>
    </source>
</evidence>
<gene>
    <name evidence="2" type="ORF">ALMOND_2B009603</name>
</gene>
<dbReference type="Gramene" id="VVA19147">
    <property type="protein sequence ID" value="VVA19147"/>
    <property type="gene ID" value="Prudul26B009603"/>
</dbReference>
<dbReference type="InParanoid" id="A0A5E4ETP6"/>
<sequence>MAGTKKKFVEIDIIADTVCPWCFVGKRNLDKALEEGNDRYEFELRWHPFQIDPEIPKEGTYKKEFYDTKMGADVAEVFETRMADIFSNHDMTYKIDGLTGNTIESHRLIYFAGLQDRDKQHDLVDEICLGYFTDGRFIGDRDYLLKCAEKIEIEGAAEFLDDPNNGLTEVCSSPIPSCSNYFPSQANMLKDSKNQIEDCGIFVMILWFQNRPN</sequence>
<dbReference type="AlphaFoldDB" id="A0A5E4ETP6"/>
<dbReference type="PANTHER" id="PTHR13887:SF41">
    <property type="entry name" value="THIOREDOXIN SUPERFAMILY PROTEIN"/>
    <property type="match status" value="1"/>
</dbReference>
<organism evidence="2 3">
    <name type="scientific">Prunus dulcis</name>
    <name type="common">Almond</name>
    <name type="synonym">Amygdalus dulcis</name>
    <dbReference type="NCBI Taxonomy" id="3755"/>
    <lineage>
        <taxon>Eukaryota</taxon>
        <taxon>Viridiplantae</taxon>
        <taxon>Streptophyta</taxon>
        <taxon>Embryophyta</taxon>
        <taxon>Tracheophyta</taxon>
        <taxon>Spermatophyta</taxon>
        <taxon>Magnoliopsida</taxon>
        <taxon>eudicotyledons</taxon>
        <taxon>Gunneridae</taxon>
        <taxon>Pentapetalae</taxon>
        <taxon>rosids</taxon>
        <taxon>fabids</taxon>
        <taxon>Rosales</taxon>
        <taxon>Rosaceae</taxon>
        <taxon>Amygdaloideae</taxon>
        <taxon>Amygdaleae</taxon>
        <taxon>Prunus</taxon>
    </lineage>
</organism>
<dbReference type="Pfam" id="PF01323">
    <property type="entry name" value="DSBA"/>
    <property type="match status" value="1"/>
</dbReference>
<protein>
    <submittedName>
        <fullName evidence="2">PREDICTED: DsbA family</fullName>
    </submittedName>
</protein>
<dbReference type="InterPro" id="IPR036249">
    <property type="entry name" value="Thioredoxin-like_sf"/>
</dbReference>
<dbReference type="EMBL" id="CABIKO010000034">
    <property type="protein sequence ID" value="VVA19147.1"/>
    <property type="molecule type" value="Genomic_DNA"/>
</dbReference>
<dbReference type="PANTHER" id="PTHR13887">
    <property type="entry name" value="GLUTATHIONE S-TRANSFERASE KAPPA"/>
    <property type="match status" value="1"/>
</dbReference>
<evidence type="ECO:0000259" key="1">
    <source>
        <dbReference type="Pfam" id="PF01323"/>
    </source>
</evidence>
<dbReference type="Gene3D" id="3.40.30.10">
    <property type="entry name" value="Glutaredoxin"/>
    <property type="match status" value="1"/>
</dbReference>